<dbReference type="GO" id="GO:0042597">
    <property type="term" value="C:periplasmic space"/>
    <property type="evidence" value="ECO:0007669"/>
    <property type="project" value="UniProtKB-SubCell"/>
</dbReference>
<sequence>MKTALLIGSVAATLTATTLSAQDVKWRVTSDYPSKSHVGASFTAMAEELSRLTDGGFTLELNLDGSLGFKAADNFEVVRDGVVEVAETGAAALIGYEQVFGVVGLPFVAPTNDDVQRMMAIVTPEFQAAFENHDQIMIGWGTFPAVGIFGKHKMTSVEDFAGVKIRTYDSFSANAFSEVGATPVQLAWSDVVPSLSSGVIDAVLTSSVGGATIKAWDLGITDFSDIGYSTPVTLLHVSRDAFDDLPEKYQDALIQAGKVYTETNWTAAQAAIETFKAAFRENGITIHETADDALKARFGEISRQSAAEWVKQAGPKGEALFNQIQNK</sequence>
<feature type="chain" id="PRO_5021983280" evidence="4">
    <location>
        <begin position="22"/>
        <end position="327"/>
    </location>
</feature>
<dbReference type="Gene3D" id="3.40.190.170">
    <property type="entry name" value="Bacterial extracellular solute-binding protein, family 7"/>
    <property type="match status" value="1"/>
</dbReference>
<organism evidence="5 6">
    <name type="scientific">Thalassovita litoralis</name>
    <dbReference type="NCBI Taxonomy" id="1010611"/>
    <lineage>
        <taxon>Bacteria</taxon>
        <taxon>Pseudomonadati</taxon>
        <taxon>Pseudomonadota</taxon>
        <taxon>Alphaproteobacteria</taxon>
        <taxon>Rhodobacterales</taxon>
        <taxon>Roseobacteraceae</taxon>
        <taxon>Thalassovita</taxon>
    </lineage>
</organism>
<dbReference type="InterPro" id="IPR018389">
    <property type="entry name" value="DctP_fam"/>
</dbReference>
<evidence type="ECO:0000256" key="3">
    <source>
        <dbReference type="ARBA" id="ARBA00022764"/>
    </source>
</evidence>
<feature type="signal peptide" evidence="4">
    <location>
        <begin position="1"/>
        <end position="21"/>
    </location>
</feature>
<dbReference type="AlphaFoldDB" id="A0A521F2S2"/>
<dbReference type="InterPro" id="IPR038404">
    <property type="entry name" value="TRAP_DctP_sf"/>
</dbReference>
<dbReference type="Proteomes" id="UP000316030">
    <property type="component" value="Unassembled WGS sequence"/>
</dbReference>
<evidence type="ECO:0000313" key="6">
    <source>
        <dbReference type="Proteomes" id="UP000316030"/>
    </source>
</evidence>
<evidence type="ECO:0000256" key="4">
    <source>
        <dbReference type="SAM" id="SignalP"/>
    </source>
</evidence>
<dbReference type="Pfam" id="PF03480">
    <property type="entry name" value="DctP"/>
    <property type="match status" value="1"/>
</dbReference>
<proteinExistence type="predicted"/>
<protein>
    <submittedName>
        <fullName evidence="5">TRAP-type C4-dicarboxylate transport system, substrate-binding protein</fullName>
    </submittedName>
</protein>
<keyword evidence="3" id="KW-0574">Periplasm</keyword>
<evidence type="ECO:0000256" key="1">
    <source>
        <dbReference type="ARBA" id="ARBA00004418"/>
    </source>
</evidence>
<evidence type="ECO:0000313" key="5">
    <source>
        <dbReference type="EMBL" id="SMO90492.1"/>
    </source>
</evidence>
<accession>A0A521F2S2</accession>
<dbReference type="PANTHER" id="PTHR33376">
    <property type="match status" value="1"/>
</dbReference>
<dbReference type="NCBIfam" id="NF037995">
    <property type="entry name" value="TRAP_S1"/>
    <property type="match status" value="1"/>
</dbReference>
<dbReference type="GO" id="GO:0055085">
    <property type="term" value="P:transmembrane transport"/>
    <property type="evidence" value="ECO:0007669"/>
    <property type="project" value="InterPro"/>
</dbReference>
<keyword evidence="2 4" id="KW-0732">Signal</keyword>
<comment type="subcellular location">
    <subcellularLocation>
        <location evidence="1">Periplasm</location>
    </subcellularLocation>
</comment>
<dbReference type="SUPFAM" id="SSF53850">
    <property type="entry name" value="Periplasmic binding protein-like II"/>
    <property type="match status" value="1"/>
</dbReference>
<name>A0A521F2S2_9RHOB</name>
<dbReference type="RefSeq" id="WP_185959035.1">
    <property type="nucleotide sequence ID" value="NZ_FXTO01000023.1"/>
</dbReference>
<dbReference type="EMBL" id="FXTO01000023">
    <property type="protein sequence ID" value="SMO90492.1"/>
    <property type="molecule type" value="Genomic_DNA"/>
</dbReference>
<gene>
    <name evidence="5" type="ORF">SAMN06265173_12322</name>
</gene>
<evidence type="ECO:0000256" key="2">
    <source>
        <dbReference type="ARBA" id="ARBA00022729"/>
    </source>
</evidence>
<dbReference type="PANTHER" id="PTHR33376:SF4">
    <property type="entry name" value="SIALIC ACID-BINDING PERIPLASMIC PROTEIN SIAP"/>
    <property type="match status" value="1"/>
</dbReference>
<keyword evidence="6" id="KW-1185">Reference proteome</keyword>
<reference evidence="5 6" key="1">
    <citation type="submission" date="2017-05" db="EMBL/GenBank/DDBJ databases">
        <authorList>
            <person name="Varghese N."/>
            <person name="Submissions S."/>
        </authorList>
    </citation>
    <scope>NUCLEOTIDE SEQUENCE [LARGE SCALE GENOMIC DNA]</scope>
    <source>
        <strain evidence="5 6">DSM 29506</strain>
    </source>
</reference>